<evidence type="ECO:0000256" key="3">
    <source>
        <dbReference type="ARBA" id="ARBA00022833"/>
    </source>
</evidence>
<evidence type="ECO:0000256" key="1">
    <source>
        <dbReference type="ARBA" id="ARBA00022723"/>
    </source>
</evidence>
<gene>
    <name evidence="5" type="ORF">M408DRAFT_326516</name>
</gene>
<dbReference type="Pfam" id="PF13832">
    <property type="entry name" value="zf-HC5HC2H_2"/>
    <property type="match status" value="1"/>
</dbReference>
<keyword evidence="2" id="KW-0863">Zinc-finger</keyword>
<dbReference type="HOGENOM" id="CLU_1579477_0_0_1"/>
<dbReference type="InterPro" id="IPR001965">
    <property type="entry name" value="Znf_PHD"/>
</dbReference>
<dbReference type="EMBL" id="KN824279">
    <property type="protein sequence ID" value="KIM32777.1"/>
    <property type="molecule type" value="Genomic_DNA"/>
</dbReference>
<dbReference type="InterPro" id="IPR034732">
    <property type="entry name" value="EPHD"/>
</dbReference>
<keyword evidence="3" id="KW-0862">Zinc</keyword>
<keyword evidence="6" id="KW-1185">Reference proteome</keyword>
<sequence length="169" mass="18770">MTAHKRCLEILPELRGAGTHWRIVPADFGSYKSRFGLKCHVCSELHGAKIQCSASKCSKSFHINCASTSADILFDTEIDTYGLHPWILLCKRHNQEQLRRRPLATPPATCTNSPNMTASPDESVPLTPISMLSHEPLILLTGKDIEVISEFLSTDATWDAILHDAITRC</sequence>
<dbReference type="SMART" id="SM00249">
    <property type="entry name" value="PHD"/>
    <property type="match status" value="1"/>
</dbReference>
<name>A0A0C2XV65_SERVB</name>
<organism evidence="5 6">
    <name type="scientific">Serendipita vermifera MAFF 305830</name>
    <dbReference type="NCBI Taxonomy" id="933852"/>
    <lineage>
        <taxon>Eukaryota</taxon>
        <taxon>Fungi</taxon>
        <taxon>Dikarya</taxon>
        <taxon>Basidiomycota</taxon>
        <taxon>Agaricomycotina</taxon>
        <taxon>Agaricomycetes</taxon>
        <taxon>Sebacinales</taxon>
        <taxon>Serendipitaceae</taxon>
        <taxon>Serendipita</taxon>
    </lineage>
</organism>
<evidence type="ECO:0000313" key="5">
    <source>
        <dbReference type="EMBL" id="KIM32777.1"/>
    </source>
</evidence>
<dbReference type="GO" id="GO:0008270">
    <property type="term" value="F:zinc ion binding"/>
    <property type="evidence" value="ECO:0007669"/>
    <property type="project" value="UniProtKB-KW"/>
</dbReference>
<dbReference type="Gene3D" id="3.30.40.10">
    <property type="entry name" value="Zinc/RING finger domain, C3HC4 (zinc finger)"/>
    <property type="match status" value="1"/>
</dbReference>
<reference evidence="6" key="2">
    <citation type="submission" date="2015-01" db="EMBL/GenBank/DDBJ databases">
        <title>Evolutionary Origins and Diversification of the Mycorrhizal Mutualists.</title>
        <authorList>
            <consortium name="DOE Joint Genome Institute"/>
            <consortium name="Mycorrhizal Genomics Consortium"/>
            <person name="Kohler A."/>
            <person name="Kuo A."/>
            <person name="Nagy L.G."/>
            <person name="Floudas D."/>
            <person name="Copeland A."/>
            <person name="Barry K.W."/>
            <person name="Cichocki N."/>
            <person name="Veneault-Fourrey C."/>
            <person name="LaButti K."/>
            <person name="Lindquist E.A."/>
            <person name="Lipzen A."/>
            <person name="Lundell T."/>
            <person name="Morin E."/>
            <person name="Murat C."/>
            <person name="Riley R."/>
            <person name="Ohm R."/>
            <person name="Sun H."/>
            <person name="Tunlid A."/>
            <person name="Henrissat B."/>
            <person name="Grigoriev I.V."/>
            <person name="Hibbett D.S."/>
            <person name="Martin F."/>
        </authorList>
    </citation>
    <scope>NUCLEOTIDE SEQUENCE [LARGE SCALE GENOMIC DNA]</scope>
    <source>
        <strain evidence="6">MAFF 305830</strain>
    </source>
</reference>
<dbReference type="AlphaFoldDB" id="A0A0C2XV65"/>
<dbReference type="OrthoDB" id="3260745at2759"/>
<dbReference type="PROSITE" id="PS51805">
    <property type="entry name" value="EPHD"/>
    <property type="match status" value="1"/>
</dbReference>
<keyword evidence="1" id="KW-0479">Metal-binding</keyword>
<accession>A0A0C2XV65</accession>
<protein>
    <recommendedName>
        <fullName evidence="4">PHD-type domain-containing protein</fullName>
    </recommendedName>
</protein>
<feature type="domain" description="PHD-type" evidence="4">
    <location>
        <begin position="1"/>
        <end position="94"/>
    </location>
</feature>
<dbReference type="InterPro" id="IPR013083">
    <property type="entry name" value="Znf_RING/FYVE/PHD"/>
</dbReference>
<dbReference type="Proteomes" id="UP000054097">
    <property type="component" value="Unassembled WGS sequence"/>
</dbReference>
<evidence type="ECO:0000259" key="4">
    <source>
        <dbReference type="PROSITE" id="PS51805"/>
    </source>
</evidence>
<evidence type="ECO:0000313" key="6">
    <source>
        <dbReference type="Proteomes" id="UP000054097"/>
    </source>
</evidence>
<evidence type="ECO:0000256" key="2">
    <source>
        <dbReference type="ARBA" id="ARBA00022771"/>
    </source>
</evidence>
<reference evidence="5 6" key="1">
    <citation type="submission" date="2014-04" db="EMBL/GenBank/DDBJ databases">
        <authorList>
            <consortium name="DOE Joint Genome Institute"/>
            <person name="Kuo A."/>
            <person name="Zuccaro A."/>
            <person name="Kohler A."/>
            <person name="Nagy L.G."/>
            <person name="Floudas D."/>
            <person name="Copeland A."/>
            <person name="Barry K.W."/>
            <person name="Cichocki N."/>
            <person name="Veneault-Fourrey C."/>
            <person name="LaButti K."/>
            <person name="Lindquist E.A."/>
            <person name="Lipzen A."/>
            <person name="Lundell T."/>
            <person name="Morin E."/>
            <person name="Murat C."/>
            <person name="Sun H."/>
            <person name="Tunlid A."/>
            <person name="Henrissat B."/>
            <person name="Grigoriev I.V."/>
            <person name="Hibbett D.S."/>
            <person name="Martin F."/>
            <person name="Nordberg H.P."/>
            <person name="Cantor M.N."/>
            <person name="Hua S.X."/>
        </authorList>
    </citation>
    <scope>NUCLEOTIDE SEQUENCE [LARGE SCALE GENOMIC DNA]</scope>
    <source>
        <strain evidence="5 6">MAFF 305830</strain>
    </source>
</reference>
<proteinExistence type="predicted"/>